<dbReference type="InterPro" id="IPR017853">
    <property type="entry name" value="GH"/>
</dbReference>
<dbReference type="Gene3D" id="3.20.20.80">
    <property type="entry name" value="Glycosidases"/>
    <property type="match status" value="1"/>
</dbReference>
<organism evidence="2 3">
    <name type="scientific">Streptomyces humicola</name>
    <dbReference type="NCBI Taxonomy" id="2953240"/>
    <lineage>
        <taxon>Bacteria</taxon>
        <taxon>Bacillati</taxon>
        <taxon>Actinomycetota</taxon>
        <taxon>Actinomycetes</taxon>
        <taxon>Kitasatosporales</taxon>
        <taxon>Streptomycetaceae</taxon>
        <taxon>Streptomyces</taxon>
    </lineage>
</organism>
<dbReference type="Proteomes" id="UP001057702">
    <property type="component" value="Unassembled WGS sequence"/>
</dbReference>
<gene>
    <name evidence="2" type="ORF">NGB36_02840</name>
</gene>
<accession>A0ABT1PPG2</accession>
<dbReference type="InterPro" id="IPR006311">
    <property type="entry name" value="TAT_signal"/>
</dbReference>
<evidence type="ECO:0000313" key="2">
    <source>
        <dbReference type="EMBL" id="MCQ4079564.1"/>
    </source>
</evidence>
<dbReference type="SUPFAM" id="SSF51445">
    <property type="entry name" value="(Trans)glycosidases"/>
    <property type="match status" value="1"/>
</dbReference>
<feature type="chain" id="PRO_5046546446" evidence="1">
    <location>
        <begin position="43"/>
        <end position="334"/>
    </location>
</feature>
<feature type="signal peptide" evidence="1">
    <location>
        <begin position="1"/>
        <end position="42"/>
    </location>
</feature>
<evidence type="ECO:0000313" key="3">
    <source>
        <dbReference type="Proteomes" id="UP001057702"/>
    </source>
</evidence>
<dbReference type="PROSITE" id="PS51318">
    <property type="entry name" value="TAT"/>
    <property type="match status" value="1"/>
</dbReference>
<proteinExistence type="predicted"/>
<evidence type="ECO:0000256" key="1">
    <source>
        <dbReference type="SAM" id="SignalP"/>
    </source>
</evidence>
<dbReference type="InterPro" id="IPR052750">
    <property type="entry name" value="GH18_Chitinase"/>
</dbReference>
<dbReference type="RefSeq" id="WP_255918409.1">
    <property type="nucleotide sequence ID" value="NZ_JANFNG010000001.1"/>
</dbReference>
<dbReference type="PANTHER" id="PTHR42976">
    <property type="entry name" value="BIFUNCTIONAL CHITINASE/LYSOZYME-RELATED"/>
    <property type="match status" value="1"/>
</dbReference>
<keyword evidence="3" id="KW-1185">Reference proteome</keyword>
<dbReference type="CDD" id="cd06543">
    <property type="entry name" value="GH18_PF-ChiA-like"/>
    <property type="match status" value="1"/>
</dbReference>
<name>A0ABT1PPG2_9ACTN</name>
<comment type="caution">
    <text evidence="2">The sequence shown here is derived from an EMBL/GenBank/DDBJ whole genome shotgun (WGS) entry which is preliminary data.</text>
</comment>
<sequence length="334" mass="33915">MRRRPPTSTRHPITRPKAAAGLAAAAIAVVAAATATTTPAAAAGAGTFAPYTDMSNSQESQLDTAITQHGVKTFTAGFVIGSGCNQIWGDTEPVGSDPYTDPEISKAKSEGASVIVSSGGAAGEPLAWTCTDQSAIDSGYQKIINAYGTTSLDFDVEGAAVADTAAATRNFTAMKDLQAANPGLTFSVTLPVLPSGLTSDGVNILKAAKDAGVKIDTVNIMTMDYYQGSQDMGQAAIQAAQSTLAQMQSVDSSYSYANLGITPMVGVNDDGSTFTLDNASAVESWAASNGVGRLSFWSVNRDQACSGGSGGAASPTCSGVSQNPLAFTDAFAGF</sequence>
<keyword evidence="1" id="KW-0732">Signal</keyword>
<reference evidence="2" key="1">
    <citation type="submission" date="2022-06" db="EMBL/GenBank/DDBJ databases">
        <title>Draft genome sequence of Streptomyces sp. RB6PN25 isolated from peat swamp forest in Thailand.</title>
        <authorList>
            <person name="Duangmal K."/>
            <person name="Klaysubun C."/>
        </authorList>
    </citation>
    <scope>NUCLEOTIDE SEQUENCE</scope>
    <source>
        <strain evidence="2">RB6PN25</strain>
    </source>
</reference>
<dbReference type="PANTHER" id="PTHR42976:SF1">
    <property type="entry name" value="GH18 DOMAIN-CONTAINING PROTEIN-RELATED"/>
    <property type="match status" value="1"/>
</dbReference>
<dbReference type="EMBL" id="JANFNG010000001">
    <property type="protein sequence ID" value="MCQ4079564.1"/>
    <property type="molecule type" value="Genomic_DNA"/>
</dbReference>
<protein>
    <submittedName>
        <fullName evidence="2">Chitinase</fullName>
    </submittedName>
</protein>